<dbReference type="AlphaFoldDB" id="A0A0P7JS64"/>
<comment type="caution">
    <text evidence="1">The sequence shown here is derived from an EMBL/GenBank/DDBJ whole genome shotgun (WGS) entry which is preliminary data.</text>
</comment>
<protein>
    <submittedName>
        <fullName evidence="1">Uncharacterized protein</fullName>
    </submittedName>
</protein>
<evidence type="ECO:0000313" key="1">
    <source>
        <dbReference type="EMBL" id="KPN64261.1"/>
    </source>
</evidence>
<sequence>MPTTGERNTLHRAGEFLSYALAPGAKINKGAIACLDAGLAKKGHAAVGLVTVGRAEHSVDEAAGDTQVKVRRGNFRYLNSAGADELTNADVGKPCYLVDDETVAKTDGGGTRSVAGTLREVEGGQVWIEF</sequence>
<dbReference type="RefSeq" id="WP_055188332.1">
    <property type="nucleotide sequence ID" value="NZ_FPBS01000001.1"/>
</dbReference>
<evidence type="ECO:0000313" key="2">
    <source>
        <dbReference type="Proteomes" id="UP000050471"/>
    </source>
</evidence>
<dbReference type="Proteomes" id="UP000050471">
    <property type="component" value="Unassembled WGS sequence"/>
</dbReference>
<name>A0A0P7JS64_9RHOB</name>
<reference evidence="1 2" key="1">
    <citation type="submission" date="2015-09" db="EMBL/GenBank/DDBJ databases">
        <title>Draft genome sequence of Aliiroseovarius crassostreae CV919-312TSm, the causative agent of Roseovarius Oyster Disease (formerly Juvenile Oyster Disease).</title>
        <authorList>
            <person name="Kessner L."/>
            <person name="Spinard E."/>
            <person name="Nelson D."/>
        </authorList>
    </citation>
    <scope>NUCLEOTIDE SEQUENCE [LARGE SCALE GENOMIC DNA]</scope>
    <source>
        <strain evidence="1 2">CV919-312</strain>
    </source>
</reference>
<organism evidence="1 2">
    <name type="scientific">Aliiroseovarius crassostreae</name>
    <dbReference type="NCBI Taxonomy" id="154981"/>
    <lineage>
        <taxon>Bacteria</taxon>
        <taxon>Pseudomonadati</taxon>
        <taxon>Pseudomonadota</taxon>
        <taxon>Alphaproteobacteria</taxon>
        <taxon>Rhodobacterales</taxon>
        <taxon>Paracoccaceae</taxon>
        <taxon>Aliiroseovarius</taxon>
    </lineage>
</organism>
<dbReference type="EMBL" id="LKBA01000004">
    <property type="protein sequence ID" value="KPN64261.1"/>
    <property type="molecule type" value="Genomic_DNA"/>
</dbReference>
<dbReference type="OrthoDB" id="2059848at2"/>
<dbReference type="STRING" id="154981.AKJ29_16635"/>
<keyword evidence="2" id="KW-1185">Reference proteome</keyword>
<gene>
    <name evidence="1" type="ORF">AKJ29_16635</name>
</gene>
<accession>A0A0P7JS64</accession>
<proteinExistence type="predicted"/>